<dbReference type="SMART" id="SM00248">
    <property type="entry name" value="ANK"/>
    <property type="match status" value="3"/>
</dbReference>
<dbReference type="SUPFAM" id="SSF48403">
    <property type="entry name" value="Ankyrin repeat"/>
    <property type="match status" value="1"/>
</dbReference>
<feature type="transmembrane region" description="Helical" evidence="1">
    <location>
        <begin position="400"/>
        <end position="420"/>
    </location>
</feature>
<protein>
    <recommendedName>
        <fullName evidence="4">PGG domain-containing protein</fullName>
    </recommendedName>
</protein>
<dbReference type="GO" id="GO:0016020">
    <property type="term" value="C:membrane"/>
    <property type="evidence" value="ECO:0007669"/>
    <property type="project" value="TreeGrafter"/>
</dbReference>
<sequence length="445" mass="49990">MEENDLALQDCKGNTAFCYATISGSIDIAIILINKNKNLPLIRGGQGMTPLYMATLFGHNKMSWFLYPITKKILEQGEWIGIFFTCINSDLYGLALKMLEDDSELAIARDVNNDTALHILARKTYILCYQTPRLWTWKSSSDITSSLVPSFRKSLKNQALQLVRSLWNEILVRLPESKVNNLINKPSSLLFEAAELGNFQFLAELIHAQPDLVWDVDEKNRTIFHIAVLNRHSKIFNLIHEIGSVKDVIITYQDDDNNNILHMAATLPPPSKLDHKFGGTLHIRKEISWIKEVQKHMMPSYAHMKNSKGLTPLDIFNTTHESMLKDQDRWMKSTSKSCLMVSILIFVGVLITTSQDSHDYEGRNSNWLNSVALSSSFCSTLTFLSIITSSYAKVEVLASLHFKLIIGLAMIFISLTTMLVEFNGGGDCPASVICGSALGYSDAEN</sequence>
<accession>A0A7J6HSS1</accession>
<dbReference type="PANTHER" id="PTHR24177">
    <property type="entry name" value="CASKIN"/>
    <property type="match status" value="1"/>
</dbReference>
<keyword evidence="1" id="KW-1133">Transmembrane helix</keyword>
<keyword evidence="3" id="KW-1185">Reference proteome</keyword>
<evidence type="ECO:0008006" key="4">
    <source>
        <dbReference type="Google" id="ProtNLM"/>
    </source>
</evidence>
<keyword evidence="1" id="KW-0812">Transmembrane</keyword>
<organism evidence="2 3">
    <name type="scientific">Cannabis sativa</name>
    <name type="common">Hemp</name>
    <name type="synonym">Marijuana</name>
    <dbReference type="NCBI Taxonomy" id="3483"/>
    <lineage>
        <taxon>Eukaryota</taxon>
        <taxon>Viridiplantae</taxon>
        <taxon>Streptophyta</taxon>
        <taxon>Embryophyta</taxon>
        <taxon>Tracheophyta</taxon>
        <taxon>Spermatophyta</taxon>
        <taxon>Magnoliopsida</taxon>
        <taxon>eudicotyledons</taxon>
        <taxon>Gunneridae</taxon>
        <taxon>Pentapetalae</taxon>
        <taxon>rosids</taxon>
        <taxon>fabids</taxon>
        <taxon>Rosales</taxon>
        <taxon>Cannabaceae</taxon>
        <taxon>Cannabis</taxon>
    </lineage>
</organism>
<comment type="caution">
    <text evidence="2">The sequence shown here is derived from an EMBL/GenBank/DDBJ whole genome shotgun (WGS) entry which is preliminary data.</text>
</comment>
<dbReference type="PANTHER" id="PTHR24177:SF356">
    <property type="entry name" value="ANKYRIN REPEAT PLANT-LIKE PROTEIN"/>
    <property type="match status" value="1"/>
</dbReference>
<evidence type="ECO:0000256" key="1">
    <source>
        <dbReference type="SAM" id="Phobius"/>
    </source>
</evidence>
<dbReference type="Pfam" id="PF12796">
    <property type="entry name" value="Ank_2"/>
    <property type="match status" value="1"/>
</dbReference>
<evidence type="ECO:0000313" key="3">
    <source>
        <dbReference type="Proteomes" id="UP000583929"/>
    </source>
</evidence>
<keyword evidence="1" id="KW-0472">Membrane</keyword>
<name>A0A7J6HSS1_CANSA</name>
<feature type="transmembrane region" description="Helical" evidence="1">
    <location>
        <begin position="367"/>
        <end position="388"/>
    </location>
</feature>
<evidence type="ECO:0000313" key="2">
    <source>
        <dbReference type="EMBL" id="KAF4398317.1"/>
    </source>
</evidence>
<dbReference type="AlphaFoldDB" id="A0A7J6HSS1"/>
<dbReference type="SUPFAM" id="SSF140860">
    <property type="entry name" value="Pseudo ankyrin repeat-like"/>
    <property type="match status" value="1"/>
</dbReference>
<dbReference type="InterPro" id="IPR036770">
    <property type="entry name" value="Ankyrin_rpt-contain_sf"/>
</dbReference>
<gene>
    <name evidence="2" type="ORF">G4B88_007596</name>
</gene>
<dbReference type="Gene3D" id="1.25.40.20">
    <property type="entry name" value="Ankyrin repeat-containing domain"/>
    <property type="match status" value="2"/>
</dbReference>
<feature type="transmembrane region" description="Helical" evidence="1">
    <location>
        <begin position="337"/>
        <end position="355"/>
    </location>
</feature>
<dbReference type="InterPro" id="IPR002110">
    <property type="entry name" value="Ankyrin_rpt"/>
</dbReference>
<dbReference type="EMBL" id="JAATIQ010000027">
    <property type="protein sequence ID" value="KAF4398317.1"/>
    <property type="molecule type" value="Genomic_DNA"/>
</dbReference>
<reference evidence="2 3" key="1">
    <citation type="journal article" date="2020" name="bioRxiv">
        <title>Sequence and annotation of 42 cannabis genomes reveals extensive copy number variation in cannabinoid synthesis and pathogen resistance genes.</title>
        <authorList>
            <person name="Mckernan K.J."/>
            <person name="Helbert Y."/>
            <person name="Kane L.T."/>
            <person name="Ebling H."/>
            <person name="Zhang L."/>
            <person name="Liu B."/>
            <person name="Eaton Z."/>
            <person name="Mclaughlin S."/>
            <person name="Kingan S."/>
            <person name="Baybayan P."/>
            <person name="Concepcion G."/>
            <person name="Jordan M."/>
            <person name="Riva A."/>
            <person name="Barbazuk W."/>
            <person name="Harkins T."/>
        </authorList>
    </citation>
    <scope>NUCLEOTIDE SEQUENCE [LARGE SCALE GENOMIC DNA]</scope>
    <source>
        <strain evidence="3">cv. Jamaican Lion 4</strain>
        <tissue evidence="2">Leaf</tissue>
    </source>
</reference>
<proteinExistence type="predicted"/>
<dbReference type="Proteomes" id="UP000583929">
    <property type="component" value="Unassembled WGS sequence"/>
</dbReference>